<dbReference type="KEGG" id="smf:Smon_1504"/>
<name>D1AYW1_STRM9</name>
<sequence>MSIAKQVKIFSNFKKKSTKVSGSRQQIIDIAGEYERIGEQKNPDINLKLSGENIILKKFDLEEYDNYILNTDYSLNKDTSKFEDFYSTTPTIQATNFVNLGGINLTFLASKDEWTEFYKDVSQFIKNYMGEDYRILSEVIQFDEFTPHLQIMGIYRTEIKSSDEKDIRNDKELFEKVASNKFTRYNSSLKGQENYTDPKSKKLYKHAKEKWIEENREEIIKSYKPRNKKTDMKYCFTTTKTIAAKSNSYQDYQNKLFNFCKEHKFIKELCKKATEIRGEEVEFVKNSTEKVYDGKSKDHYEIKETIERENKNIEKKILKREPLTEIEMYRYIRKRNREKLKEEFMELDKEEWRELFNKKIETKFDFNAKIQHDYIALAKEIEYKEYLKLEEEKLKAQKEKEESIIENKKIIEDLKSQKNELQQVKDEKENIRGQITKFTNTDKWVNIQMLEKIYNEKSEHKKGMFDSTPMITTTKENYEYIFRMAKDNSSKLSSFKNSLAEKEFLIANLKEKYQRLEEIKNSELNSKNEKIKQLESTIRLRDNEITNLKQEKKKIEKELDEVKGELTWYKRTLNVIQNVMKYVPNLKKIVDKIIDKVSNLSNYYDENNATKEINVELGFEEPESAWNKIKTQGKTLER</sequence>
<feature type="coiled-coil region" evidence="1">
    <location>
        <begin position="379"/>
        <end position="441"/>
    </location>
</feature>
<evidence type="ECO:0000313" key="3">
    <source>
        <dbReference type="Proteomes" id="UP000002072"/>
    </source>
</evidence>
<dbReference type="eggNOG" id="COG4372">
    <property type="taxonomic scope" value="Bacteria"/>
</dbReference>
<dbReference type="AlphaFoldDB" id="D1AYW1"/>
<gene>
    <name evidence="2" type="ORF">Smon_1504</name>
</gene>
<evidence type="ECO:0008006" key="4">
    <source>
        <dbReference type="Google" id="ProtNLM"/>
    </source>
</evidence>
<keyword evidence="1" id="KW-0175">Coiled coil</keyword>
<dbReference type="Proteomes" id="UP000002072">
    <property type="component" value="Plasmid pSMON01"/>
</dbReference>
<dbReference type="RefSeq" id="WP_012859481.1">
    <property type="nucleotide sequence ID" value="NC_013516.1"/>
</dbReference>
<reference evidence="2 3" key="1">
    <citation type="journal article" date="2009" name="Stand. Genomic Sci.">
        <title>Complete genome sequence of Streptobacillus moniliformis type strain (9901T).</title>
        <authorList>
            <person name="Nolan M."/>
            <person name="Gronow S."/>
            <person name="Lapidus A."/>
            <person name="Ivanova N."/>
            <person name="Copeland A."/>
            <person name="Lucas S."/>
            <person name="Del Rio T.G."/>
            <person name="Chen F."/>
            <person name="Tice H."/>
            <person name="Pitluck S."/>
            <person name="Cheng J.F."/>
            <person name="Sims D."/>
            <person name="Meincke L."/>
            <person name="Bruce D."/>
            <person name="Goodwin L."/>
            <person name="Brettin T."/>
            <person name="Han C."/>
            <person name="Detter J.C."/>
            <person name="Ovchinikova G."/>
            <person name="Pati A."/>
            <person name="Mavromatis K."/>
            <person name="Mikhailova N."/>
            <person name="Chen A."/>
            <person name="Palaniappan K."/>
            <person name="Land M."/>
            <person name="Hauser L."/>
            <person name="Chang Y.J."/>
            <person name="Jeffries C.D."/>
            <person name="Rohde M."/>
            <person name="Sproer C."/>
            <person name="Goker M."/>
            <person name="Bristow J."/>
            <person name="Eisen J.A."/>
            <person name="Markowitz V."/>
            <person name="Hugenholtz P."/>
            <person name="Kyrpides N.C."/>
            <person name="Klenk H.P."/>
            <person name="Chain P."/>
        </authorList>
    </citation>
    <scope>NUCLEOTIDE SEQUENCE [LARGE SCALE GENOMIC DNA]</scope>
    <source>
        <strain evidence="3">ATCC 14647 / DSM 12112 / NCTC 10651 / 9901</strain>
        <plasmid evidence="3">pSMON01</plasmid>
    </source>
</reference>
<dbReference type="HOGENOM" id="CLU_428891_0_0_0"/>
<dbReference type="GeneID" id="29674300"/>
<accession>D1AYW1</accession>
<geneLocation type="plasmid" evidence="2 3">
    <name>pSMON01</name>
</geneLocation>
<evidence type="ECO:0000313" key="2">
    <source>
        <dbReference type="EMBL" id="ACZ01935.1"/>
    </source>
</evidence>
<dbReference type="OrthoDB" id="82139at2"/>
<feature type="coiled-coil region" evidence="1">
    <location>
        <begin position="499"/>
        <end position="572"/>
    </location>
</feature>
<proteinExistence type="predicted"/>
<dbReference type="EMBL" id="CP001780">
    <property type="protein sequence ID" value="ACZ01935.1"/>
    <property type="molecule type" value="Genomic_DNA"/>
</dbReference>
<evidence type="ECO:0000256" key="1">
    <source>
        <dbReference type="SAM" id="Coils"/>
    </source>
</evidence>
<organism evidence="2 3">
    <name type="scientific">Streptobacillus moniliformis (strain ATCC 14647 / DSM 12112 / NCTC 10651 / 9901)</name>
    <dbReference type="NCBI Taxonomy" id="519441"/>
    <lineage>
        <taxon>Bacteria</taxon>
        <taxon>Fusobacteriati</taxon>
        <taxon>Fusobacteriota</taxon>
        <taxon>Fusobacteriia</taxon>
        <taxon>Fusobacteriales</taxon>
        <taxon>Leptotrichiaceae</taxon>
        <taxon>Streptobacillus</taxon>
    </lineage>
</organism>
<protein>
    <recommendedName>
        <fullName evidence="4">Plasmid recombination enzyme</fullName>
    </recommendedName>
</protein>
<keyword evidence="2" id="KW-0614">Plasmid</keyword>
<keyword evidence="3" id="KW-1185">Reference proteome</keyword>